<reference evidence="3" key="1">
    <citation type="journal article" date="2023" name="Mol. Phylogenet. Evol.">
        <title>Genome-scale phylogeny and comparative genomics of the fungal order Sordariales.</title>
        <authorList>
            <person name="Hensen N."/>
            <person name="Bonometti L."/>
            <person name="Westerberg I."/>
            <person name="Brannstrom I.O."/>
            <person name="Guillou S."/>
            <person name="Cros-Aarteil S."/>
            <person name="Calhoun S."/>
            <person name="Haridas S."/>
            <person name="Kuo A."/>
            <person name="Mondo S."/>
            <person name="Pangilinan J."/>
            <person name="Riley R."/>
            <person name="LaButti K."/>
            <person name="Andreopoulos B."/>
            <person name="Lipzen A."/>
            <person name="Chen C."/>
            <person name="Yan M."/>
            <person name="Daum C."/>
            <person name="Ng V."/>
            <person name="Clum A."/>
            <person name="Steindorff A."/>
            <person name="Ohm R.A."/>
            <person name="Martin F."/>
            <person name="Silar P."/>
            <person name="Natvig D.O."/>
            <person name="Lalanne C."/>
            <person name="Gautier V."/>
            <person name="Ament-Velasquez S.L."/>
            <person name="Kruys A."/>
            <person name="Hutchinson M.I."/>
            <person name="Powell A.J."/>
            <person name="Barry K."/>
            <person name="Miller A.N."/>
            <person name="Grigoriev I.V."/>
            <person name="Debuchy R."/>
            <person name="Gladieux P."/>
            <person name="Hiltunen Thoren M."/>
            <person name="Johannesson H."/>
        </authorList>
    </citation>
    <scope>NUCLEOTIDE SEQUENCE</scope>
    <source>
        <strain evidence="3">FGSC 1904</strain>
    </source>
</reference>
<feature type="region of interest" description="Disordered" evidence="2">
    <location>
        <begin position="323"/>
        <end position="442"/>
    </location>
</feature>
<dbReference type="PANTHER" id="PTHR12991:SF10">
    <property type="entry name" value="GATOR COMPLEX PROTEIN NPRL2"/>
    <property type="match status" value="1"/>
</dbReference>
<feature type="compositionally biased region" description="Low complexity" evidence="2">
    <location>
        <begin position="323"/>
        <end position="346"/>
    </location>
</feature>
<feature type="compositionally biased region" description="Low complexity" evidence="2">
    <location>
        <begin position="407"/>
        <end position="429"/>
    </location>
</feature>
<dbReference type="GO" id="GO:1904262">
    <property type="term" value="P:negative regulation of TORC1 signaling"/>
    <property type="evidence" value="ECO:0007669"/>
    <property type="project" value="TreeGrafter"/>
</dbReference>
<protein>
    <submittedName>
        <fullName evidence="3">Nitrogen permease regulator 2</fullName>
    </submittedName>
</protein>
<dbReference type="AlphaFoldDB" id="A0AAE0P947"/>
<sequence>MIQAIFYARFFPKEGTKIVAQSPPGSIVPVPLPEGTNGPLNKKPCLFDFSVLQEYIIPRKAFCNRFITVNDPDGKYVILGYPVSIPDPRYDRNEFIFNFGLVISCDVVDQIPYERVVRRLAATFAEMEKQDGYLSQDAATRGGAVAVHGYGNGGGRWVDGDGNEMVSMRRPIESLLEIVKEDLNNYGECMIPIDDANTINMKLFPHHVNPPEVKGWHVPVAKMKFADVVDPTWDLTLQRVVAHIDGVSDVRRIALASGVSLELTQLALRHLLYYDTILLLDMFFFGACYAPRPGIHDFIANVGGMVDECANYVCVGPIDPSPGNNSNNNNSNPSTGTGPSPSTSSTADRLRSVSGTSATFNNNNLLSTSASTRYNPSHLHRSPSDNRDPSPYSSQHHLSTVHECGGSKPSTSPSNNHNNQNNNNHSPPSSSSPPGKPAPPKDGYRISNYMLIKLMTTFCVGKTVAEWLKGHMDSGFDVLRYVDVRRLVQFGVIKGCLYRVHKYVISKQYLAALATGLARPLSPSAQTGRGEEKGVAVPGGHYDTYRDPNGSHHQGGHGGGGGKGSTKQKVMATTMTKASGDPLQKYMDGRHCFDQIMTERNMTDAEIMDKLRNFPVPAGDLTVLYR</sequence>
<name>A0AAE0P947_SORBR</name>
<proteinExistence type="inferred from homology"/>
<evidence type="ECO:0000313" key="4">
    <source>
        <dbReference type="Proteomes" id="UP001281003"/>
    </source>
</evidence>
<reference evidence="3" key="2">
    <citation type="submission" date="2023-07" db="EMBL/GenBank/DDBJ databases">
        <authorList>
            <consortium name="Lawrence Berkeley National Laboratory"/>
            <person name="Haridas S."/>
            <person name="Hensen N."/>
            <person name="Bonometti L."/>
            <person name="Westerberg I."/>
            <person name="Brannstrom I.O."/>
            <person name="Guillou S."/>
            <person name="Cros-Aarteil S."/>
            <person name="Calhoun S."/>
            <person name="Kuo A."/>
            <person name="Mondo S."/>
            <person name="Pangilinan J."/>
            <person name="Riley R."/>
            <person name="LaButti K."/>
            <person name="Andreopoulos B."/>
            <person name="Lipzen A."/>
            <person name="Chen C."/>
            <person name="Yanf M."/>
            <person name="Daum C."/>
            <person name="Ng V."/>
            <person name="Clum A."/>
            <person name="Steindorff A."/>
            <person name="Ohm R."/>
            <person name="Martin F."/>
            <person name="Silar P."/>
            <person name="Natvig D."/>
            <person name="Lalanne C."/>
            <person name="Gautier V."/>
            <person name="Ament-velasquez S.L."/>
            <person name="Kruys A."/>
            <person name="Hutchinson M.I."/>
            <person name="Powell A.J."/>
            <person name="Barry K."/>
            <person name="Miller A.N."/>
            <person name="Grigoriev I.V."/>
            <person name="Debuchy R."/>
            <person name="Gladieux P."/>
            <person name="Thoren M.H."/>
            <person name="Johannesson H."/>
        </authorList>
    </citation>
    <scope>NUCLEOTIDE SEQUENCE</scope>
    <source>
        <strain evidence="3">FGSC 1904</strain>
    </source>
</reference>
<dbReference type="GO" id="GO:0005096">
    <property type="term" value="F:GTPase activator activity"/>
    <property type="evidence" value="ECO:0007669"/>
    <property type="project" value="TreeGrafter"/>
</dbReference>
<dbReference type="GO" id="GO:0010508">
    <property type="term" value="P:positive regulation of autophagy"/>
    <property type="evidence" value="ECO:0007669"/>
    <property type="project" value="TreeGrafter"/>
</dbReference>
<dbReference type="PANTHER" id="PTHR12991">
    <property type="entry name" value="NITROGEN PERMEASE REGULATOR 2/TUMOR SUPPRESSOR CANDIDATE 4"/>
    <property type="match status" value="1"/>
</dbReference>
<accession>A0AAE0P947</accession>
<dbReference type="GO" id="GO:1990130">
    <property type="term" value="C:GATOR1 complex"/>
    <property type="evidence" value="ECO:0007669"/>
    <property type="project" value="TreeGrafter"/>
</dbReference>
<organism evidence="3 4">
    <name type="scientific">Sordaria brevicollis</name>
    <dbReference type="NCBI Taxonomy" id="83679"/>
    <lineage>
        <taxon>Eukaryota</taxon>
        <taxon>Fungi</taxon>
        <taxon>Dikarya</taxon>
        <taxon>Ascomycota</taxon>
        <taxon>Pezizomycotina</taxon>
        <taxon>Sordariomycetes</taxon>
        <taxon>Sordariomycetidae</taxon>
        <taxon>Sordariales</taxon>
        <taxon>Sordariaceae</taxon>
        <taxon>Sordaria</taxon>
    </lineage>
</organism>
<feature type="compositionally biased region" description="Pro residues" evidence="2">
    <location>
        <begin position="430"/>
        <end position="440"/>
    </location>
</feature>
<feature type="compositionally biased region" description="Low complexity" evidence="2">
    <location>
        <begin position="356"/>
        <end position="372"/>
    </location>
</feature>
<evidence type="ECO:0000256" key="2">
    <source>
        <dbReference type="SAM" id="MobiDB-lite"/>
    </source>
</evidence>
<dbReference type="GO" id="GO:0005774">
    <property type="term" value="C:vacuolar membrane"/>
    <property type="evidence" value="ECO:0007669"/>
    <property type="project" value="TreeGrafter"/>
</dbReference>
<dbReference type="Pfam" id="PF06218">
    <property type="entry name" value="NPR2"/>
    <property type="match status" value="1"/>
</dbReference>
<feature type="region of interest" description="Disordered" evidence="2">
    <location>
        <begin position="521"/>
        <end position="569"/>
    </location>
</feature>
<comment type="similarity">
    <text evidence="1">Belongs to the NPR2 family.</text>
</comment>
<evidence type="ECO:0000313" key="3">
    <source>
        <dbReference type="EMBL" id="KAK3395622.1"/>
    </source>
</evidence>
<evidence type="ECO:0000256" key="1">
    <source>
        <dbReference type="ARBA" id="ARBA00008433"/>
    </source>
</evidence>
<dbReference type="InterPro" id="IPR009348">
    <property type="entry name" value="NPR2-like"/>
</dbReference>
<comment type="caution">
    <text evidence="3">The sequence shown here is derived from an EMBL/GenBank/DDBJ whole genome shotgun (WGS) entry which is preliminary data.</text>
</comment>
<gene>
    <name evidence="3" type="ORF">B0T20DRAFT_509372</name>
</gene>
<keyword evidence="4" id="KW-1185">Reference proteome</keyword>
<dbReference type="Proteomes" id="UP001281003">
    <property type="component" value="Unassembled WGS sequence"/>
</dbReference>
<dbReference type="EMBL" id="JAUTDP010000010">
    <property type="protein sequence ID" value="KAK3395622.1"/>
    <property type="molecule type" value="Genomic_DNA"/>
</dbReference>